<protein>
    <submittedName>
        <fullName evidence="1">Uncharacterized protein</fullName>
    </submittedName>
</protein>
<accession>A0A0A1TL63</accession>
<evidence type="ECO:0000313" key="2">
    <source>
        <dbReference type="Proteomes" id="UP000039046"/>
    </source>
</evidence>
<name>A0A0A1TL63_9HYPO</name>
<gene>
    <name evidence="1" type="ORF">VHEMI06449</name>
</gene>
<dbReference type="HOGENOM" id="CLU_1807577_0_0_1"/>
<organism evidence="1 2">
    <name type="scientific">[Torrubiella] hemipterigena</name>
    <dbReference type="NCBI Taxonomy" id="1531966"/>
    <lineage>
        <taxon>Eukaryota</taxon>
        <taxon>Fungi</taxon>
        <taxon>Dikarya</taxon>
        <taxon>Ascomycota</taxon>
        <taxon>Pezizomycotina</taxon>
        <taxon>Sordariomycetes</taxon>
        <taxon>Hypocreomycetidae</taxon>
        <taxon>Hypocreales</taxon>
        <taxon>Clavicipitaceae</taxon>
        <taxon>Clavicipitaceae incertae sedis</taxon>
        <taxon>'Torrubiella' clade</taxon>
    </lineage>
</organism>
<sequence length="143" mass="15149">MSAATLAPPVRPKFNSLVTSDRLREGAGLRMPASRVSNIRKGRTSVFREEMGADDAISWGPDSYLVVPGDKYSTLPAPTSSSTVLADDADKTPRSAKVIVQGTASDASKPWYAKLANRPALTKRLSGQGRMAVPSVTLSATES</sequence>
<dbReference type="AlphaFoldDB" id="A0A0A1TL63"/>
<dbReference type="OrthoDB" id="10251809at2759"/>
<proteinExistence type="predicted"/>
<dbReference type="EMBL" id="CDHN01000003">
    <property type="protein sequence ID" value="CEJ90682.1"/>
    <property type="molecule type" value="Genomic_DNA"/>
</dbReference>
<evidence type="ECO:0000313" key="1">
    <source>
        <dbReference type="EMBL" id="CEJ90682.1"/>
    </source>
</evidence>
<dbReference type="STRING" id="1531966.A0A0A1TL63"/>
<keyword evidence="2" id="KW-1185">Reference proteome</keyword>
<dbReference type="Proteomes" id="UP000039046">
    <property type="component" value="Unassembled WGS sequence"/>
</dbReference>
<reference evidence="1 2" key="1">
    <citation type="journal article" date="2015" name="Genome Announc.">
        <title>Draft Genome Sequence and Gene Annotation of the Entomopathogenic Fungus Verticillium hemipterigenum.</title>
        <authorList>
            <person name="Horn F."/>
            <person name="Habel A."/>
            <person name="Scharf D.H."/>
            <person name="Dworschak J."/>
            <person name="Brakhage A.A."/>
            <person name="Guthke R."/>
            <person name="Hertweck C."/>
            <person name="Linde J."/>
        </authorList>
    </citation>
    <scope>NUCLEOTIDE SEQUENCE [LARGE SCALE GENOMIC DNA]</scope>
</reference>